<accession>A0A1K2H7R0</accession>
<protein>
    <submittedName>
        <fullName evidence="2">Uncharacterized protein</fullName>
    </submittedName>
</protein>
<dbReference type="Proteomes" id="UP000185655">
    <property type="component" value="Unassembled WGS sequence"/>
</dbReference>
<organism evidence="2 3">
    <name type="scientific">Pseudolactococcus chungangensis CAU 28 = DSM 22330</name>
    <dbReference type="NCBI Taxonomy" id="1122154"/>
    <lineage>
        <taxon>Bacteria</taxon>
        <taxon>Bacillati</taxon>
        <taxon>Bacillota</taxon>
        <taxon>Bacilli</taxon>
        <taxon>Lactobacillales</taxon>
        <taxon>Streptococcaceae</taxon>
        <taxon>Pseudolactococcus</taxon>
    </lineage>
</organism>
<dbReference type="RefSeq" id="WP_167362564.1">
    <property type="nucleotide sequence ID" value="NZ_FPKS01000003.1"/>
</dbReference>
<evidence type="ECO:0000313" key="2">
    <source>
        <dbReference type="EMBL" id="SFZ72652.1"/>
    </source>
</evidence>
<dbReference type="EMBL" id="FPKS01000003">
    <property type="protein sequence ID" value="SFZ72652.1"/>
    <property type="molecule type" value="Genomic_DNA"/>
</dbReference>
<dbReference type="EMBL" id="JXJT01000007">
    <property type="protein sequence ID" value="PCS03862.1"/>
    <property type="molecule type" value="Genomic_DNA"/>
</dbReference>
<name>A0A1K2H7R0_9LACT</name>
<sequence length="47" mass="5398">MTNENSLDNIVALDKISTRSEDEMIAIEGGKYYGNALYVNKKQEQFR</sequence>
<evidence type="ECO:0000313" key="1">
    <source>
        <dbReference type="EMBL" id="PCS03862.1"/>
    </source>
</evidence>
<dbReference type="Proteomes" id="UP000218979">
    <property type="component" value="Unassembled WGS sequence"/>
</dbReference>
<reference evidence="2 3" key="2">
    <citation type="submission" date="2016-11" db="EMBL/GenBank/DDBJ databases">
        <authorList>
            <person name="Jaros S."/>
            <person name="Januszkiewicz K."/>
            <person name="Wedrychowicz H."/>
        </authorList>
    </citation>
    <scope>NUCLEOTIDE SEQUENCE [LARGE SCALE GENOMIC DNA]</scope>
    <source>
        <strain evidence="2 3">DSM 22330</strain>
    </source>
</reference>
<proteinExistence type="predicted"/>
<evidence type="ECO:0000313" key="3">
    <source>
        <dbReference type="Proteomes" id="UP000185655"/>
    </source>
</evidence>
<dbReference type="AlphaFoldDB" id="A0A1K2H7R0"/>
<reference evidence="1 4" key="1">
    <citation type="submission" date="2014-12" db="EMBL/GenBank/DDBJ databases">
        <title>Draft genome sequences of 10 type strains of Lactococcus.</title>
        <authorList>
            <person name="Sun Z."/>
            <person name="Zhong Z."/>
            <person name="Liu W."/>
            <person name="Zhang W."/>
            <person name="Zhang H."/>
        </authorList>
    </citation>
    <scope>NUCLEOTIDE SEQUENCE [LARGE SCALE GENOMIC DNA]</scope>
    <source>
        <strain evidence="1 4">DSM 22330</strain>
    </source>
</reference>
<evidence type="ECO:0000313" key="4">
    <source>
        <dbReference type="Proteomes" id="UP000218979"/>
    </source>
</evidence>
<keyword evidence="4" id="KW-1185">Reference proteome</keyword>
<gene>
    <name evidence="1" type="ORF">RR45_GL001890</name>
    <name evidence="2" type="ORF">SAMN02746068_00612</name>
</gene>